<dbReference type="SUPFAM" id="SSF110849">
    <property type="entry name" value="ParB/Sulfiredoxin"/>
    <property type="match status" value="1"/>
</dbReference>
<protein>
    <submittedName>
        <fullName evidence="5">Nucleoid occlusion protein</fullName>
    </submittedName>
</protein>
<accession>A0A6N2UJD2</accession>
<dbReference type="Gene3D" id="3.90.1530.30">
    <property type="match status" value="1"/>
</dbReference>
<dbReference type="Pfam" id="PF17762">
    <property type="entry name" value="HTH_ParB"/>
    <property type="match status" value="1"/>
</dbReference>
<dbReference type="SUPFAM" id="SSF109709">
    <property type="entry name" value="KorB DNA-binding domain-like"/>
    <property type="match status" value="1"/>
</dbReference>
<dbReference type="PANTHER" id="PTHR33375:SF8">
    <property type="entry name" value="NUCLEOID OCCLUSION PROTEIN"/>
    <property type="match status" value="1"/>
</dbReference>
<dbReference type="SMART" id="SM00470">
    <property type="entry name" value="ParB"/>
    <property type="match status" value="1"/>
</dbReference>
<dbReference type="InterPro" id="IPR004437">
    <property type="entry name" value="ParB/RepB/Spo0J"/>
</dbReference>
<dbReference type="InterPro" id="IPR050336">
    <property type="entry name" value="Chromosome_partition/occlusion"/>
</dbReference>
<proteinExistence type="inferred from homology"/>
<dbReference type="GO" id="GO:0007059">
    <property type="term" value="P:chromosome segregation"/>
    <property type="evidence" value="ECO:0007669"/>
    <property type="project" value="TreeGrafter"/>
</dbReference>
<dbReference type="EMBL" id="CACRSL010000003">
    <property type="protein sequence ID" value="VYT18464.1"/>
    <property type="molecule type" value="Genomic_DNA"/>
</dbReference>
<dbReference type="GO" id="GO:0045881">
    <property type="term" value="P:positive regulation of sporulation resulting in formation of a cellular spore"/>
    <property type="evidence" value="ECO:0007669"/>
    <property type="project" value="TreeGrafter"/>
</dbReference>
<keyword evidence="3" id="KW-0238">DNA-binding</keyword>
<feature type="domain" description="ParB-like N-terminal" evidence="4">
    <location>
        <begin position="15"/>
        <end position="105"/>
    </location>
</feature>
<organism evidence="5">
    <name type="scientific">uncultured Anaerotruncus sp</name>
    <dbReference type="NCBI Taxonomy" id="905011"/>
    <lineage>
        <taxon>Bacteria</taxon>
        <taxon>Bacillati</taxon>
        <taxon>Bacillota</taxon>
        <taxon>Clostridia</taxon>
        <taxon>Eubacteriales</taxon>
        <taxon>Oscillospiraceae</taxon>
        <taxon>Anaerotruncus</taxon>
        <taxon>environmental samples</taxon>
    </lineage>
</organism>
<gene>
    <name evidence="5" type="primary">noc</name>
    <name evidence="5" type="ORF">AULFYP135_02005</name>
</gene>
<evidence type="ECO:0000256" key="1">
    <source>
        <dbReference type="ARBA" id="ARBA00004453"/>
    </source>
</evidence>
<dbReference type="FunFam" id="3.90.1530.30:FF:000001">
    <property type="entry name" value="Chromosome partitioning protein ParB"/>
    <property type="match status" value="1"/>
</dbReference>
<evidence type="ECO:0000259" key="4">
    <source>
        <dbReference type="SMART" id="SM00470"/>
    </source>
</evidence>
<dbReference type="Pfam" id="PF02195">
    <property type="entry name" value="ParB_N"/>
    <property type="match status" value="1"/>
</dbReference>
<dbReference type="CDD" id="cd16393">
    <property type="entry name" value="SPO0J_N"/>
    <property type="match status" value="1"/>
</dbReference>
<dbReference type="GO" id="GO:0005694">
    <property type="term" value="C:chromosome"/>
    <property type="evidence" value="ECO:0007669"/>
    <property type="project" value="TreeGrafter"/>
</dbReference>
<sequence length="277" mass="31988">MRQLFSKYEAIGKVLLLPLHVIDPNPMQPRKTFDEEYIEELSRSIDENGLLQPITVRKKKDGRFELVAGECRLRATKMLEWQDIPAIVSEMDDQKSAVLAVIENLQRKNLSYFEEAQAYATLMERWNLTQQQLAEQLGKSQSAVANKLRLLRFPPDIRDVFLKGNLTERHARALLKLLDQPCFINAVKYVIGNRLNVSQTEEYVEKRLEPTPAKSRLWVVKDLRIFINTVEKAVSTMKEAGIPAVTDRTEDQNFIEYRVKIPKEAAYKSPVLPGYKK</sequence>
<dbReference type="GO" id="GO:0009295">
    <property type="term" value="C:nucleoid"/>
    <property type="evidence" value="ECO:0007669"/>
    <property type="project" value="UniProtKB-SubCell"/>
</dbReference>
<dbReference type="NCBIfam" id="TIGR00180">
    <property type="entry name" value="parB_part"/>
    <property type="match status" value="1"/>
</dbReference>
<dbReference type="GO" id="GO:0003677">
    <property type="term" value="F:DNA binding"/>
    <property type="evidence" value="ECO:0007669"/>
    <property type="project" value="UniProtKB-KW"/>
</dbReference>
<dbReference type="PANTHER" id="PTHR33375">
    <property type="entry name" value="CHROMOSOME-PARTITIONING PROTEIN PARB-RELATED"/>
    <property type="match status" value="1"/>
</dbReference>
<dbReference type="InterPro" id="IPR041468">
    <property type="entry name" value="HTH_ParB/Spo0J"/>
</dbReference>
<comment type="similarity">
    <text evidence="2">Belongs to the ParB family.</text>
</comment>
<dbReference type="InterPro" id="IPR036086">
    <property type="entry name" value="ParB/Sulfiredoxin_sf"/>
</dbReference>
<name>A0A6N2UJD2_9FIRM</name>
<dbReference type="InterPro" id="IPR003115">
    <property type="entry name" value="ParB_N"/>
</dbReference>
<evidence type="ECO:0000256" key="2">
    <source>
        <dbReference type="ARBA" id="ARBA00006295"/>
    </source>
</evidence>
<evidence type="ECO:0000313" key="5">
    <source>
        <dbReference type="EMBL" id="VYT18464.1"/>
    </source>
</evidence>
<comment type="subcellular location">
    <subcellularLocation>
        <location evidence="1">Cytoplasm</location>
        <location evidence="1">Nucleoid</location>
    </subcellularLocation>
</comment>
<reference evidence="5" key="1">
    <citation type="submission" date="2019-11" db="EMBL/GenBank/DDBJ databases">
        <authorList>
            <person name="Feng L."/>
        </authorList>
    </citation>
    <scope>NUCLEOTIDE SEQUENCE</scope>
    <source>
        <strain evidence="5">AundefinedLFYP135</strain>
    </source>
</reference>
<dbReference type="AlphaFoldDB" id="A0A6N2UJD2"/>
<dbReference type="FunFam" id="1.10.10.2830:FF:000001">
    <property type="entry name" value="Chromosome partitioning protein ParB"/>
    <property type="match status" value="1"/>
</dbReference>
<evidence type="ECO:0000256" key="3">
    <source>
        <dbReference type="ARBA" id="ARBA00023125"/>
    </source>
</evidence>
<dbReference type="Gene3D" id="1.10.10.2830">
    <property type="match status" value="1"/>
</dbReference>